<evidence type="ECO:0000259" key="7">
    <source>
        <dbReference type="Pfam" id="PF02525"/>
    </source>
</evidence>
<name>A0A160TLB3_9ZZZZ</name>
<evidence type="ECO:0000256" key="5">
    <source>
        <dbReference type="ARBA" id="ARBA00024061"/>
    </source>
</evidence>
<evidence type="ECO:0000256" key="4">
    <source>
        <dbReference type="ARBA" id="ARBA00023027"/>
    </source>
</evidence>
<keyword evidence="1" id="KW-0285">Flavoprotein</keyword>
<dbReference type="SUPFAM" id="SSF52218">
    <property type="entry name" value="Flavoproteins"/>
    <property type="match status" value="1"/>
</dbReference>
<dbReference type="EC" id="1.7.1.17" evidence="5"/>
<accession>A0A160TLB3</accession>
<proteinExistence type="inferred from homology"/>
<evidence type="ECO:0000313" key="8">
    <source>
        <dbReference type="EMBL" id="CUS46080.1"/>
    </source>
</evidence>
<dbReference type="GO" id="GO:0016655">
    <property type="term" value="F:oxidoreductase activity, acting on NAD(P)H, quinone or similar compound as acceptor"/>
    <property type="evidence" value="ECO:0007669"/>
    <property type="project" value="InterPro"/>
</dbReference>
<evidence type="ECO:0000256" key="1">
    <source>
        <dbReference type="ARBA" id="ARBA00022630"/>
    </source>
</evidence>
<organism evidence="8">
    <name type="scientific">hydrothermal vent metagenome</name>
    <dbReference type="NCBI Taxonomy" id="652676"/>
    <lineage>
        <taxon>unclassified sequences</taxon>
        <taxon>metagenomes</taxon>
        <taxon>ecological metagenomes</taxon>
    </lineage>
</organism>
<gene>
    <name evidence="8" type="ORF">MGWOODY_Smn1772</name>
</gene>
<evidence type="ECO:0000256" key="3">
    <source>
        <dbReference type="ARBA" id="ARBA00023002"/>
    </source>
</evidence>
<reference evidence="8" key="1">
    <citation type="submission" date="2015-10" db="EMBL/GenBank/DDBJ databases">
        <authorList>
            <person name="Gilbert D.G."/>
        </authorList>
    </citation>
    <scope>NUCLEOTIDE SEQUENCE</scope>
</reference>
<dbReference type="Gene3D" id="3.40.50.360">
    <property type="match status" value="1"/>
</dbReference>
<dbReference type="InterPro" id="IPR023048">
    <property type="entry name" value="NADH:quinone_OxRdtase_FMN_depd"/>
</dbReference>
<dbReference type="InterPro" id="IPR003680">
    <property type="entry name" value="Flavodoxin_fold"/>
</dbReference>
<dbReference type="AlphaFoldDB" id="A0A160TLB3"/>
<dbReference type="PANTHER" id="PTHR43741">
    <property type="entry name" value="FMN-DEPENDENT NADH-AZOREDUCTASE 1"/>
    <property type="match status" value="1"/>
</dbReference>
<evidence type="ECO:0000256" key="6">
    <source>
        <dbReference type="ARBA" id="ARBA00048542"/>
    </source>
</evidence>
<evidence type="ECO:0000256" key="2">
    <source>
        <dbReference type="ARBA" id="ARBA00022643"/>
    </source>
</evidence>
<dbReference type="InterPro" id="IPR029039">
    <property type="entry name" value="Flavoprotein-like_sf"/>
</dbReference>
<sequence length="202" mass="21209">MKLLHVDSSILGQGSVSRHLSASIVAQQQALHPGIGIVRRDLATDPVDHLSGLHLAAAQGAVPEAEALQRDLAAGQAALEEFLDADVIVVGAPMYNFGIPSQLKAWIDRLAVAGRTFRYGANGAEGLAGGKTVIVASSRGGFYGADTQAAFLDHQETYLRGVFGFFGITDISFIRAEGVAMGEPQRQQAIDSAEAEILKLAA</sequence>
<dbReference type="EMBL" id="CZQE01000335">
    <property type="protein sequence ID" value="CUS46080.1"/>
    <property type="molecule type" value="Genomic_DNA"/>
</dbReference>
<keyword evidence="2" id="KW-0288">FMN</keyword>
<comment type="catalytic activity">
    <reaction evidence="6">
        <text>N,N-dimethyl-1,4-phenylenediamine + anthranilate + 2 NAD(+) = 2-(4-dimethylaminophenyl)diazenylbenzoate + 2 NADH + 2 H(+)</text>
        <dbReference type="Rhea" id="RHEA:55872"/>
        <dbReference type="ChEBI" id="CHEBI:15378"/>
        <dbReference type="ChEBI" id="CHEBI:15783"/>
        <dbReference type="ChEBI" id="CHEBI:16567"/>
        <dbReference type="ChEBI" id="CHEBI:57540"/>
        <dbReference type="ChEBI" id="CHEBI:57945"/>
        <dbReference type="ChEBI" id="CHEBI:71579"/>
        <dbReference type="EC" id="1.7.1.17"/>
    </reaction>
    <physiologicalReaction direction="right-to-left" evidence="6">
        <dbReference type="Rhea" id="RHEA:55874"/>
    </physiologicalReaction>
</comment>
<keyword evidence="4" id="KW-0520">NAD</keyword>
<keyword evidence="3" id="KW-0560">Oxidoreductase</keyword>
<dbReference type="HAMAP" id="MF_01216">
    <property type="entry name" value="Azoreductase_type1"/>
    <property type="match status" value="1"/>
</dbReference>
<feature type="domain" description="Flavodoxin-like fold" evidence="7">
    <location>
        <begin position="1"/>
        <end position="199"/>
    </location>
</feature>
<dbReference type="InterPro" id="IPR050104">
    <property type="entry name" value="FMN-dep_NADH:Q_OxRdtase_AzoR1"/>
</dbReference>
<dbReference type="GO" id="GO:0010181">
    <property type="term" value="F:FMN binding"/>
    <property type="evidence" value="ECO:0007669"/>
    <property type="project" value="InterPro"/>
</dbReference>
<dbReference type="PANTHER" id="PTHR43741:SF4">
    <property type="entry name" value="FMN-DEPENDENT NADH:QUINONE OXIDOREDUCTASE"/>
    <property type="match status" value="1"/>
</dbReference>
<dbReference type="Pfam" id="PF02525">
    <property type="entry name" value="Flavodoxin_2"/>
    <property type="match status" value="1"/>
</dbReference>
<protein>
    <recommendedName>
        <fullName evidence="5">FMN-dependent NADH-azoreductase</fullName>
        <ecNumber evidence="5">1.7.1.17</ecNumber>
    </recommendedName>
</protein>